<evidence type="ECO:0000313" key="2">
    <source>
        <dbReference type="Proteomes" id="UP000503018"/>
    </source>
</evidence>
<dbReference type="Proteomes" id="UP000503018">
    <property type="component" value="Chromosome"/>
</dbReference>
<sequence length="53" mass="5936">MTPDERTVVDLVALAAADNRPGFDQLLSDMINDDGREHIYAAACRFIDSCRYC</sequence>
<dbReference type="RefSeq" id="WP_169947239.1">
    <property type="nucleotide sequence ID" value="NZ_CP053015.1"/>
</dbReference>
<evidence type="ECO:0000313" key="1">
    <source>
        <dbReference type="EMBL" id="QJQ33209.1"/>
    </source>
</evidence>
<accession>A0A6M4AYT0</accession>
<dbReference type="EMBL" id="CP053015">
    <property type="protein sequence ID" value="QJQ33209.1"/>
    <property type="molecule type" value="Genomic_DNA"/>
</dbReference>
<dbReference type="AlphaFoldDB" id="A0A6M4AYT0"/>
<organism evidence="1 2">
    <name type="scientific">Sphingomonas lacunae</name>
    <dbReference type="NCBI Taxonomy" id="2698828"/>
    <lineage>
        <taxon>Bacteria</taxon>
        <taxon>Pseudomonadati</taxon>
        <taxon>Pseudomonadota</taxon>
        <taxon>Alphaproteobacteria</taxon>
        <taxon>Sphingomonadales</taxon>
        <taxon>Sphingomonadaceae</taxon>
        <taxon>Sphingomonas</taxon>
    </lineage>
</organism>
<reference evidence="1 2" key="1">
    <citation type="submission" date="2020-01" db="EMBL/GenBank/DDBJ databases">
        <title>Sphingomonas sp. strain CSW-10.</title>
        <authorList>
            <person name="Chen W.-M."/>
        </authorList>
    </citation>
    <scope>NUCLEOTIDE SEQUENCE [LARGE SCALE GENOMIC DNA]</scope>
    <source>
        <strain evidence="1 2">CSW-10</strain>
    </source>
</reference>
<dbReference type="KEGG" id="slan:GV829_12810"/>
<gene>
    <name evidence="1" type="ORF">GV829_12810</name>
</gene>
<name>A0A6M4AYT0_9SPHN</name>
<protein>
    <submittedName>
        <fullName evidence="1">Uncharacterized protein</fullName>
    </submittedName>
</protein>
<keyword evidence="2" id="KW-1185">Reference proteome</keyword>
<proteinExistence type="predicted"/>